<feature type="compositionally biased region" description="Polar residues" evidence="1">
    <location>
        <begin position="13"/>
        <end position="31"/>
    </location>
</feature>
<sequence length="56" mass="5860">MDFSFGLVDERASSSTAGPTALSGESTSFPTTPLMISPWERTLNGHASALVTTKSL</sequence>
<gene>
    <name evidence="2" type="ORF">UFOPK2967_00792</name>
</gene>
<organism evidence="2">
    <name type="scientific">freshwater metagenome</name>
    <dbReference type="NCBI Taxonomy" id="449393"/>
    <lineage>
        <taxon>unclassified sequences</taxon>
        <taxon>metagenomes</taxon>
        <taxon>ecological metagenomes</taxon>
    </lineage>
</organism>
<reference evidence="2" key="1">
    <citation type="submission" date="2020-05" db="EMBL/GenBank/DDBJ databases">
        <authorList>
            <person name="Chiriac C."/>
            <person name="Salcher M."/>
            <person name="Ghai R."/>
            <person name="Kavagutti S V."/>
        </authorList>
    </citation>
    <scope>NUCLEOTIDE SEQUENCE</scope>
</reference>
<dbReference type="AlphaFoldDB" id="A0A6J6X090"/>
<evidence type="ECO:0000256" key="1">
    <source>
        <dbReference type="SAM" id="MobiDB-lite"/>
    </source>
</evidence>
<accession>A0A6J6X090</accession>
<feature type="region of interest" description="Disordered" evidence="1">
    <location>
        <begin position="1"/>
        <end position="31"/>
    </location>
</feature>
<protein>
    <submittedName>
        <fullName evidence="2">Unannotated protein</fullName>
    </submittedName>
</protein>
<dbReference type="EMBL" id="CAFAAC010000048">
    <property type="protein sequence ID" value="CAB4788903.1"/>
    <property type="molecule type" value="Genomic_DNA"/>
</dbReference>
<evidence type="ECO:0000313" key="2">
    <source>
        <dbReference type="EMBL" id="CAB4788903.1"/>
    </source>
</evidence>
<proteinExistence type="predicted"/>
<name>A0A6J6X090_9ZZZZ</name>